<organism evidence="3 4">
    <name type="scientific">Sclerotinia sclerotiorum (strain ATCC 18683 / 1980 / Ss-1)</name>
    <name type="common">White mold</name>
    <name type="synonym">Whetzelinia sclerotiorum</name>
    <dbReference type="NCBI Taxonomy" id="665079"/>
    <lineage>
        <taxon>Eukaryota</taxon>
        <taxon>Fungi</taxon>
        <taxon>Dikarya</taxon>
        <taxon>Ascomycota</taxon>
        <taxon>Pezizomycotina</taxon>
        <taxon>Leotiomycetes</taxon>
        <taxon>Helotiales</taxon>
        <taxon>Sclerotiniaceae</taxon>
        <taxon>Sclerotinia</taxon>
    </lineage>
</organism>
<sequence>MNTGYFLLEANPIVGSSRLFRTLFLQLFDQDNNSKATFQDIYRKRWIETGKSNIQFIWHQTELRDSFEKLVLDCSRRHKTTILVDAIDECRDQDRDDLIRFFHSLKGQSQLRSERPAIFFTCRLYSDGPIDADFQIRLEEETRDDIPKFITQELRLPDETERAKDNLKELLQTKANGLFLWLFLIIRQIHKMSNKGLSIKMIESKISECPKELDGLYEDLLKNIENSEL</sequence>
<feature type="domain" description="Nephrocystin 3-like N-terminal" evidence="2">
    <location>
        <begin position="17"/>
        <end position="123"/>
    </location>
</feature>
<evidence type="ECO:0000259" key="2">
    <source>
        <dbReference type="Pfam" id="PF24883"/>
    </source>
</evidence>
<dbReference type="InterPro" id="IPR056884">
    <property type="entry name" value="NPHP3-like_N"/>
</dbReference>
<dbReference type="OrthoDB" id="1658288at2759"/>
<dbReference type="Pfam" id="PF24883">
    <property type="entry name" value="NPHP3_N"/>
    <property type="match status" value="1"/>
</dbReference>
<dbReference type="AlphaFoldDB" id="A0A1D9QHY3"/>
<dbReference type="PANTHER" id="PTHR10039">
    <property type="entry name" value="AMELOGENIN"/>
    <property type="match status" value="1"/>
</dbReference>
<protein>
    <recommendedName>
        <fullName evidence="2">Nephrocystin 3-like N-terminal domain-containing protein</fullName>
    </recommendedName>
</protein>
<proteinExistence type="predicted"/>
<evidence type="ECO:0000313" key="4">
    <source>
        <dbReference type="Proteomes" id="UP000177798"/>
    </source>
</evidence>
<dbReference type="VEuPathDB" id="FungiDB:sscle_13g092980"/>
<dbReference type="EMBL" id="CP017826">
    <property type="protein sequence ID" value="APA14528.1"/>
    <property type="molecule type" value="Genomic_DNA"/>
</dbReference>
<keyword evidence="1" id="KW-0677">Repeat</keyword>
<evidence type="ECO:0000313" key="3">
    <source>
        <dbReference type="EMBL" id="APA14528.1"/>
    </source>
</evidence>
<dbReference type="Proteomes" id="UP000177798">
    <property type="component" value="Chromosome 13"/>
</dbReference>
<reference evidence="4" key="1">
    <citation type="journal article" date="2017" name="Genome Biol. Evol.">
        <title>The complete genome sequence of the phytopathogenic fungus Sclerotinia sclerotiorum reveals insights into the genome architecture of broad host range pathogens.</title>
        <authorList>
            <person name="Derbyshire M."/>
            <person name="Denton-Giles M."/>
            <person name="Hegedus D."/>
            <person name="Seifbarghy S."/>
            <person name="Rollins J."/>
            <person name="van Kan J."/>
            <person name="Seidl M.F."/>
            <person name="Faino L."/>
            <person name="Mbengue M."/>
            <person name="Navaud O."/>
            <person name="Raffaele S."/>
            <person name="Hammond-Kosack K."/>
            <person name="Heard S."/>
            <person name="Oliver R."/>
        </authorList>
    </citation>
    <scope>NUCLEOTIDE SEQUENCE [LARGE SCALE GENOMIC DNA]</scope>
    <source>
        <strain evidence="4">ATCC 18683 / 1980 / Ss-1</strain>
    </source>
</reference>
<accession>A0A1D9QHY3</accession>
<gene>
    <name evidence="3" type="ORF">sscle_13g092980</name>
</gene>
<dbReference type="PANTHER" id="PTHR10039:SF16">
    <property type="entry name" value="GPI INOSITOL-DEACYLASE"/>
    <property type="match status" value="1"/>
</dbReference>
<evidence type="ECO:0000256" key="1">
    <source>
        <dbReference type="ARBA" id="ARBA00022737"/>
    </source>
</evidence>
<name>A0A1D9QHY3_SCLS1</name>